<gene>
    <name evidence="2" type="ORF">VNO78_19953</name>
</gene>
<accession>A0AAN9XGB0</accession>
<name>A0AAN9XGB0_PSOTE</name>
<comment type="caution">
    <text evidence="2">The sequence shown here is derived from an EMBL/GenBank/DDBJ whole genome shotgun (WGS) entry which is preliminary data.</text>
</comment>
<dbReference type="Proteomes" id="UP001386955">
    <property type="component" value="Unassembled WGS sequence"/>
</dbReference>
<feature type="region of interest" description="Disordered" evidence="1">
    <location>
        <begin position="66"/>
        <end position="101"/>
    </location>
</feature>
<dbReference type="AlphaFoldDB" id="A0AAN9XGB0"/>
<feature type="compositionally biased region" description="Basic and acidic residues" evidence="1">
    <location>
        <begin position="79"/>
        <end position="92"/>
    </location>
</feature>
<dbReference type="EMBL" id="JAYMYS010000005">
    <property type="protein sequence ID" value="KAK7391537.1"/>
    <property type="molecule type" value="Genomic_DNA"/>
</dbReference>
<organism evidence="2 3">
    <name type="scientific">Psophocarpus tetragonolobus</name>
    <name type="common">Winged bean</name>
    <name type="synonym">Dolichos tetragonolobus</name>
    <dbReference type="NCBI Taxonomy" id="3891"/>
    <lineage>
        <taxon>Eukaryota</taxon>
        <taxon>Viridiplantae</taxon>
        <taxon>Streptophyta</taxon>
        <taxon>Embryophyta</taxon>
        <taxon>Tracheophyta</taxon>
        <taxon>Spermatophyta</taxon>
        <taxon>Magnoliopsida</taxon>
        <taxon>eudicotyledons</taxon>
        <taxon>Gunneridae</taxon>
        <taxon>Pentapetalae</taxon>
        <taxon>rosids</taxon>
        <taxon>fabids</taxon>
        <taxon>Fabales</taxon>
        <taxon>Fabaceae</taxon>
        <taxon>Papilionoideae</taxon>
        <taxon>50 kb inversion clade</taxon>
        <taxon>NPAAA clade</taxon>
        <taxon>indigoferoid/millettioid clade</taxon>
        <taxon>Phaseoleae</taxon>
        <taxon>Psophocarpus</taxon>
    </lineage>
</organism>
<protein>
    <submittedName>
        <fullName evidence="2">Uncharacterized protein</fullName>
    </submittedName>
</protein>
<sequence length="101" mass="11367">MTMHHHLWNQEKVLSLSIITMSGPGASEVLKATSADPWSASFMVETRTACFKHSNFFKVTASEARSGQLRPGAHHRQKGRVDRCTPEMDRSTQPKVQLRAF</sequence>
<evidence type="ECO:0000313" key="2">
    <source>
        <dbReference type="EMBL" id="KAK7391537.1"/>
    </source>
</evidence>
<evidence type="ECO:0000313" key="3">
    <source>
        <dbReference type="Proteomes" id="UP001386955"/>
    </source>
</evidence>
<keyword evidence="3" id="KW-1185">Reference proteome</keyword>
<evidence type="ECO:0000256" key="1">
    <source>
        <dbReference type="SAM" id="MobiDB-lite"/>
    </source>
</evidence>
<reference evidence="2 3" key="1">
    <citation type="submission" date="2024-01" db="EMBL/GenBank/DDBJ databases">
        <title>The genomes of 5 underutilized Papilionoideae crops provide insights into root nodulation and disease resistanc.</title>
        <authorList>
            <person name="Jiang F."/>
        </authorList>
    </citation>
    <scope>NUCLEOTIDE SEQUENCE [LARGE SCALE GENOMIC DNA]</scope>
    <source>
        <strain evidence="2">DUOXIRENSHENG_FW03</strain>
        <tissue evidence="2">Leaves</tissue>
    </source>
</reference>
<proteinExistence type="predicted"/>